<dbReference type="InterPro" id="IPR021858">
    <property type="entry name" value="Fun_TF"/>
</dbReference>
<dbReference type="GO" id="GO:0008270">
    <property type="term" value="F:zinc ion binding"/>
    <property type="evidence" value="ECO:0007669"/>
    <property type="project" value="InterPro"/>
</dbReference>
<dbReference type="EMBL" id="KV878134">
    <property type="protein sequence ID" value="OJJ06336.1"/>
    <property type="molecule type" value="Genomic_DNA"/>
</dbReference>
<feature type="compositionally biased region" description="Low complexity" evidence="6">
    <location>
        <begin position="657"/>
        <end position="675"/>
    </location>
</feature>
<evidence type="ECO:0000256" key="3">
    <source>
        <dbReference type="ARBA" id="ARBA00023125"/>
    </source>
</evidence>
<comment type="subcellular location">
    <subcellularLocation>
        <location evidence="1">Nucleus</location>
    </subcellularLocation>
</comment>
<feature type="region of interest" description="Disordered" evidence="6">
    <location>
        <begin position="657"/>
        <end position="693"/>
    </location>
</feature>
<dbReference type="STRING" id="1036611.A0A1L9PY28"/>
<keyword evidence="4" id="KW-0804">Transcription</keyword>
<keyword evidence="3" id="KW-0238">DNA-binding</keyword>
<dbReference type="Pfam" id="PF00172">
    <property type="entry name" value="Zn_clus"/>
    <property type="match status" value="1"/>
</dbReference>
<dbReference type="RefSeq" id="XP_040672098.1">
    <property type="nucleotide sequence ID" value="XM_040810629.1"/>
</dbReference>
<evidence type="ECO:0000256" key="1">
    <source>
        <dbReference type="ARBA" id="ARBA00004123"/>
    </source>
</evidence>
<dbReference type="CDD" id="cd00067">
    <property type="entry name" value="GAL4"/>
    <property type="match status" value="1"/>
</dbReference>
<keyword evidence="2" id="KW-0805">Transcription regulation</keyword>
<dbReference type="PROSITE" id="PS00463">
    <property type="entry name" value="ZN2_CY6_FUNGAL_1"/>
    <property type="match status" value="1"/>
</dbReference>
<feature type="domain" description="Zn(2)-C6 fungal-type" evidence="7">
    <location>
        <begin position="47"/>
        <end position="77"/>
    </location>
</feature>
<dbReference type="OrthoDB" id="5294180at2759"/>
<dbReference type="PANTHER" id="PTHR37534">
    <property type="entry name" value="TRANSCRIPTIONAL ACTIVATOR PROTEIN UGA3"/>
    <property type="match status" value="1"/>
</dbReference>
<protein>
    <recommendedName>
        <fullName evidence="7">Zn(2)-C6 fungal-type domain-containing protein</fullName>
    </recommendedName>
</protein>
<accession>A0A1L9PY28</accession>
<evidence type="ECO:0000256" key="2">
    <source>
        <dbReference type="ARBA" id="ARBA00023015"/>
    </source>
</evidence>
<dbReference type="Gene3D" id="4.10.240.10">
    <property type="entry name" value="Zn(2)-C6 fungal-type DNA-binding domain"/>
    <property type="match status" value="1"/>
</dbReference>
<evidence type="ECO:0000313" key="8">
    <source>
        <dbReference type="EMBL" id="OJJ06336.1"/>
    </source>
</evidence>
<evidence type="ECO:0000313" key="9">
    <source>
        <dbReference type="Proteomes" id="UP000184073"/>
    </source>
</evidence>
<feature type="region of interest" description="Disordered" evidence="6">
    <location>
        <begin position="1"/>
        <end position="46"/>
    </location>
</feature>
<dbReference type="InterPro" id="IPR001138">
    <property type="entry name" value="Zn2Cys6_DnaBD"/>
</dbReference>
<evidence type="ECO:0000256" key="5">
    <source>
        <dbReference type="ARBA" id="ARBA00023242"/>
    </source>
</evidence>
<reference evidence="9" key="1">
    <citation type="journal article" date="2017" name="Genome Biol.">
        <title>Comparative genomics reveals high biological diversity and specific adaptations in the industrially and medically important fungal genus Aspergillus.</title>
        <authorList>
            <person name="de Vries R.P."/>
            <person name="Riley R."/>
            <person name="Wiebenga A."/>
            <person name="Aguilar-Osorio G."/>
            <person name="Amillis S."/>
            <person name="Uchima C.A."/>
            <person name="Anderluh G."/>
            <person name="Asadollahi M."/>
            <person name="Askin M."/>
            <person name="Barry K."/>
            <person name="Battaglia E."/>
            <person name="Bayram O."/>
            <person name="Benocci T."/>
            <person name="Braus-Stromeyer S.A."/>
            <person name="Caldana C."/>
            <person name="Canovas D."/>
            <person name="Cerqueira G.C."/>
            <person name="Chen F."/>
            <person name="Chen W."/>
            <person name="Choi C."/>
            <person name="Clum A."/>
            <person name="Dos Santos R.A."/>
            <person name="Damasio A.R."/>
            <person name="Diallinas G."/>
            <person name="Emri T."/>
            <person name="Fekete E."/>
            <person name="Flipphi M."/>
            <person name="Freyberg S."/>
            <person name="Gallo A."/>
            <person name="Gournas C."/>
            <person name="Habgood R."/>
            <person name="Hainaut M."/>
            <person name="Harispe M.L."/>
            <person name="Henrissat B."/>
            <person name="Hilden K.S."/>
            <person name="Hope R."/>
            <person name="Hossain A."/>
            <person name="Karabika E."/>
            <person name="Karaffa L."/>
            <person name="Karanyi Z."/>
            <person name="Krasevec N."/>
            <person name="Kuo A."/>
            <person name="Kusch H."/>
            <person name="LaButti K."/>
            <person name="Lagendijk E.L."/>
            <person name="Lapidus A."/>
            <person name="Levasseur A."/>
            <person name="Lindquist E."/>
            <person name="Lipzen A."/>
            <person name="Logrieco A.F."/>
            <person name="MacCabe A."/>
            <person name="Maekelae M.R."/>
            <person name="Malavazi I."/>
            <person name="Melin P."/>
            <person name="Meyer V."/>
            <person name="Mielnichuk N."/>
            <person name="Miskei M."/>
            <person name="Molnar A.P."/>
            <person name="Mule G."/>
            <person name="Ngan C.Y."/>
            <person name="Orejas M."/>
            <person name="Orosz E."/>
            <person name="Ouedraogo J.P."/>
            <person name="Overkamp K.M."/>
            <person name="Park H.-S."/>
            <person name="Perrone G."/>
            <person name="Piumi F."/>
            <person name="Punt P.J."/>
            <person name="Ram A.F."/>
            <person name="Ramon A."/>
            <person name="Rauscher S."/>
            <person name="Record E."/>
            <person name="Riano-Pachon D.M."/>
            <person name="Robert V."/>
            <person name="Roehrig J."/>
            <person name="Ruller R."/>
            <person name="Salamov A."/>
            <person name="Salih N.S."/>
            <person name="Samson R.A."/>
            <person name="Sandor E."/>
            <person name="Sanguinetti M."/>
            <person name="Schuetze T."/>
            <person name="Sepcic K."/>
            <person name="Shelest E."/>
            <person name="Sherlock G."/>
            <person name="Sophianopoulou V."/>
            <person name="Squina F.M."/>
            <person name="Sun H."/>
            <person name="Susca A."/>
            <person name="Todd R.B."/>
            <person name="Tsang A."/>
            <person name="Unkles S.E."/>
            <person name="van de Wiele N."/>
            <person name="van Rossen-Uffink D."/>
            <person name="Oliveira J.V."/>
            <person name="Vesth T.C."/>
            <person name="Visser J."/>
            <person name="Yu J.-H."/>
            <person name="Zhou M."/>
            <person name="Andersen M.R."/>
            <person name="Archer D.B."/>
            <person name="Baker S.E."/>
            <person name="Benoit I."/>
            <person name="Brakhage A.A."/>
            <person name="Braus G.H."/>
            <person name="Fischer R."/>
            <person name="Frisvad J.C."/>
            <person name="Goldman G.H."/>
            <person name="Houbraken J."/>
            <person name="Oakley B."/>
            <person name="Pocsi I."/>
            <person name="Scazzocchio C."/>
            <person name="Seiboth B."/>
            <person name="vanKuyk P.A."/>
            <person name="Wortman J."/>
            <person name="Dyer P.S."/>
            <person name="Grigoriev I.V."/>
        </authorList>
    </citation>
    <scope>NUCLEOTIDE SEQUENCE [LARGE SCALE GENOMIC DNA]</scope>
    <source>
        <strain evidence="9">CBS 583.65</strain>
    </source>
</reference>
<dbReference type="PANTHER" id="PTHR37534:SF12">
    <property type="entry name" value="ZN(2)-C6 FUNGAL-TYPE DOMAIN-CONTAINING PROTEIN"/>
    <property type="match status" value="1"/>
</dbReference>
<dbReference type="GO" id="GO:0000981">
    <property type="term" value="F:DNA-binding transcription factor activity, RNA polymerase II-specific"/>
    <property type="evidence" value="ECO:0007669"/>
    <property type="project" value="InterPro"/>
</dbReference>
<dbReference type="Pfam" id="PF11951">
    <property type="entry name" value="Fungal_trans_2"/>
    <property type="match status" value="1"/>
</dbReference>
<sequence>MPKASTKSSQRRSSAKKGDNRFILPDPSVPEPKRRSPVREHRRSRSGCFTCRLRRKKCDEERPTCQSCSKHGLRCEYKTPQWWATPEQRDRQRDRVKERIRQTKVMEKEGSLKDYMERIKELCRKSPGKSVPAPADALLGEPPSTTVNPYAEQPYVAQPLPTPVTATGATPVTPFNFEFRSQSETMWPAPAPAPAPVPTVPTVLNPYSAAFNPVSPANPVQAVTPVTPVNPMQPQMSTPEVSNSEWLNPLPTQVTAGTLFPSQTQQMLQQPYNPLNPYGYQQAPAPLSSCLESMIPINETDRPLLNHFIDNVIPLVFPMSEPLQTGPGRVREIFSLVKSNRSYMHCCLSVSAIHLKTSMGMHDEMDHDIVKHRYEAICQLTEALKNANNNKIGFMDATLAIIFYNCSVGTSDDYLPDIPWHAHFRGVTNVVKMLHSAPSRFNVSLIAWIDILGATMLGETPHFAHTYRTKHLRGVSSGLQPLMGCDDRIMYLISEIACLESLKRENQVDDLSVCQHINALVAQLDWTEPLDATLEIPFTNTGIVRPDALIKILTTLFRLGARIYLFSLLPTFDPYDASITTLVSAVVDTLRYIPAGTHGFDRALVWPLFMAGAHSIPSSLFRKVMAERVTALGYLGSFGSFGRMYRVLKAIWRVADSTPSSPASSTSSEYASSTEQDQAQVQAPEPGPEPLPCWRNVMKENKWDYLLM</sequence>
<dbReference type="GO" id="GO:0003677">
    <property type="term" value="F:DNA binding"/>
    <property type="evidence" value="ECO:0007669"/>
    <property type="project" value="UniProtKB-KW"/>
</dbReference>
<dbReference type="SMART" id="SM00066">
    <property type="entry name" value="GAL4"/>
    <property type="match status" value="1"/>
</dbReference>
<dbReference type="VEuPathDB" id="FungiDB:ASPVEDRAFT_32641"/>
<organism evidence="8 9">
    <name type="scientific">Aspergillus versicolor CBS 583.65</name>
    <dbReference type="NCBI Taxonomy" id="1036611"/>
    <lineage>
        <taxon>Eukaryota</taxon>
        <taxon>Fungi</taxon>
        <taxon>Dikarya</taxon>
        <taxon>Ascomycota</taxon>
        <taxon>Pezizomycotina</taxon>
        <taxon>Eurotiomycetes</taxon>
        <taxon>Eurotiomycetidae</taxon>
        <taxon>Eurotiales</taxon>
        <taxon>Aspergillaceae</taxon>
        <taxon>Aspergillus</taxon>
        <taxon>Aspergillus subgen. Nidulantes</taxon>
    </lineage>
</organism>
<gene>
    <name evidence="8" type="ORF">ASPVEDRAFT_32641</name>
</gene>
<dbReference type="PRINTS" id="PR00755">
    <property type="entry name" value="AFLATOXINBRP"/>
</dbReference>
<keyword evidence="5" id="KW-0539">Nucleus</keyword>
<name>A0A1L9PY28_ASPVE</name>
<keyword evidence="9" id="KW-1185">Reference proteome</keyword>
<dbReference type="AlphaFoldDB" id="A0A1L9PY28"/>
<evidence type="ECO:0000256" key="4">
    <source>
        <dbReference type="ARBA" id="ARBA00023163"/>
    </source>
</evidence>
<dbReference type="GO" id="GO:0005634">
    <property type="term" value="C:nucleus"/>
    <property type="evidence" value="ECO:0007669"/>
    <property type="project" value="UniProtKB-SubCell"/>
</dbReference>
<proteinExistence type="predicted"/>
<evidence type="ECO:0000259" key="7">
    <source>
        <dbReference type="PROSITE" id="PS50048"/>
    </source>
</evidence>
<dbReference type="InterPro" id="IPR036864">
    <property type="entry name" value="Zn2-C6_fun-type_DNA-bd_sf"/>
</dbReference>
<dbReference type="Proteomes" id="UP000184073">
    <property type="component" value="Unassembled WGS sequence"/>
</dbReference>
<dbReference type="GeneID" id="63726140"/>
<dbReference type="SUPFAM" id="SSF57701">
    <property type="entry name" value="Zn2/Cys6 DNA-binding domain"/>
    <property type="match status" value="1"/>
</dbReference>
<evidence type="ECO:0000256" key="6">
    <source>
        <dbReference type="SAM" id="MobiDB-lite"/>
    </source>
</evidence>
<dbReference type="PROSITE" id="PS50048">
    <property type="entry name" value="ZN2_CY6_FUNGAL_2"/>
    <property type="match status" value="1"/>
</dbReference>